<dbReference type="Proteomes" id="UP000266723">
    <property type="component" value="Unassembled WGS sequence"/>
</dbReference>
<comment type="caution">
    <text evidence="3">The sequence shown here is derived from an EMBL/GenBank/DDBJ whole genome shotgun (WGS) entry which is preliminary data.</text>
</comment>
<feature type="compositionally biased region" description="Polar residues" evidence="1">
    <location>
        <begin position="145"/>
        <end position="156"/>
    </location>
</feature>
<feature type="region of interest" description="Disordered" evidence="1">
    <location>
        <begin position="126"/>
        <end position="162"/>
    </location>
</feature>
<feature type="domain" description="No apical meristem-associated C-terminal" evidence="2">
    <location>
        <begin position="28"/>
        <end position="125"/>
    </location>
</feature>
<gene>
    <name evidence="3" type="ORF">DY000_02052647</name>
</gene>
<keyword evidence="4" id="KW-1185">Reference proteome</keyword>
<evidence type="ECO:0000259" key="2">
    <source>
        <dbReference type="Pfam" id="PF14303"/>
    </source>
</evidence>
<reference evidence="3 4" key="1">
    <citation type="journal article" date="2020" name="BMC Genomics">
        <title>Intraspecific diversification of the crop wild relative Brassica cretica Lam. using demographic model selection.</title>
        <authorList>
            <person name="Kioukis A."/>
            <person name="Michalopoulou V.A."/>
            <person name="Briers L."/>
            <person name="Pirintsos S."/>
            <person name="Studholme D.J."/>
            <person name="Pavlidis P."/>
            <person name="Sarris P.F."/>
        </authorList>
    </citation>
    <scope>NUCLEOTIDE SEQUENCE [LARGE SCALE GENOMIC DNA]</scope>
    <source>
        <strain evidence="4">cv. PFS-1207/04</strain>
    </source>
</reference>
<accession>A0ABQ7AHB4</accession>
<evidence type="ECO:0000313" key="3">
    <source>
        <dbReference type="EMBL" id="KAF3497277.1"/>
    </source>
</evidence>
<feature type="non-terminal residue" evidence="3">
    <location>
        <position position="1"/>
    </location>
</feature>
<evidence type="ECO:0000313" key="4">
    <source>
        <dbReference type="Proteomes" id="UP000266723"/>
    </source>
</evidence>
<organism evidence="3 4">
    <name type="scientific">Brassica cretica</name>
    <name type="common">Mustard</name>
    <dbReference type="NCBI Taxonomy" id="69181"/>
    <lineage>
        <taxon>Eukaryota</taxon>
        <taxon>Viridiplantae</taxon>
        <taxon>Streptophyta</taxon>
        <taxon>Embryophyta</taxon>
        <taxon>Tracheophyta</taxon>
        <taxon>Spermatophyta</taxon>
        <taxon>Magnoliopsida</taxon>
        <taxon>eudicotyledons</taxon>
        <taxon>Gunneridae</taxon>
        <taxon>Pentapetalae</taxon>
        <taxon>rosids</taxon>
        <taxon>malvids</taxon>
        <taxon>Brassicales</taxon>
        <taxon>Brassicaceae</taxon>
        <taxon>Brassiceae</taxon>
        <taxon>Brassica</taxon>
    </lineage>
</organism>
<dbReference type="Pfam" id="PF14303">
    <property type="entry name" value="NAM-associated"/>
    <property type="match status" value="1"/>
</dbReference>
<feature type="region of interest" description="Disordered" evidence="1">
    <location>
        <begin position="28"/>
        <end position="48"/>
    </location>
</feature>
<proteinExistence type="predicted"/>
<dbReference type="EMBL" id="QGKV02002055">
    <property type="protein sequence ID" value="KAF3497277.1"/>
    <property type="molecule type" value="Genomic_DNA"/>
</dbReference>
<dbReference type="InterPro" id="IPR029466">
    <property type="entry name" value="NAM-associated_C"/>
</dbReference>
<protein>
    <recommendedName>
        <fullName evidence="2">No apical meristem-associated C-terminal domain-containing protein</fullName>
    </recommendedName>
</protein>
<feature type="compositionally biased region" description="Polar residues" evidence="1">
    <location>
        <begin position="1"/>
        <end position="13"/>
    </location>
</feature>
<name>A0ABQ7AHB4_BRACR</name>
<sequence length="162" mass="18308">FENPNSDCGTQESPGLFSFPLNLDTEEDTIGGSLSKRPMGVKKSKLKRKNDDQTSLVINTMEVGNKKLLKQLEKTSTQRQQLLEIQSKNYALKKLREENKILFCDVNSIQNPKVCAYMQSEQNRILSERSEEQPAQQPPQTSTSFGQFFNNLNGSGSDLPDY</sequence>
<evidence type="ECO:0000256" key="1">
    <source>
        <dbReference type="SAM" id="MobiDB-lite"/>
    </source>
</evidence>
<feature type="region of interest" description="Disordered" evidence="1">
    <location>
        <begin position="1"/>
        <end position="20"/>
    </location>
</feature>
<feature type="compositionally biased region" description="Low complexity" evidence="1">
    <location>
        <begin position="133"/>
        <end position="144"/>
    </location>
</feature>
<feature type="compositionally biased region" description="Basic residues" evidence="1">
    <location>
        <begin position="39"/>
        <end position="48"/>
    </location>
</feature>